<feature type="region of interest" description="Disordered" evidence="1">
    <location>
        <begin position="75"/>
        <end position="108"/>
    </location>
</feature>
<evidence type="ECO:0000313" key="3">
    <source>
        <dbReference type="Proteomes" id="UP000479710"/>
    </source>
</evidence>
<protein>
    <submittedName>
        <fullName evidence="2">Uncharacterized protein</fullName>
    </submittedName>
</protein>
<proteinExistence type="predicted"/>
<name>A0A6G1CXA9_9ORYZ</name>
<dbReference type="Proteomes" id="UP000479710">
    <property type="component" value="Unassembled WGS sequence"/>
</dbReference>
<dbReference type="AlphaFoldDB" id="A0A6G1CXA9"/>
<accession>A0A6G1CXA9</accession>
<organism evidence="2 3">
    <name type="scientific">Oryza meyeriana var. granulata</name>
    <dbReference type="NCBI Taxonomy" id="110450"/>
    <lineage>
        <taxon>Eukaryota</taxon>
        <taxon>Viridiplantae</taxon>
        <taxon>Streptophyta</taxon>
        <taxon>Embryophyta</taxon>
        <taxon>Tracheophyta</taxon>
        <taxon>Spermatophyta</taxon>
        <taxon>Magnoliopsida</taxon>
        <taxon>Liliopsida</taxon>
        <taxon>Poales</taxon>
        <taxon>Poaceae</taxon>
        <taxon>BOP clade</taxon>
        <taxon>Oryzoideae</taxon>
        <taxon>Oryzeae</taxon>
        <taxon>Oryzinae</taxon>
        <taxon>Oryza</taxon>
        <taxon>Oryza meyeriana</taxon>
    </lineage>
</organism>
<sequence>MRLLPYRCRIRAQQPSDRGSHLAAVVVGSSGGRYLSPFTLHCHHRRRIEGREVSDRYLAADNKVLPESVDWRTKESRERGCGGYSTPRPTIMDNAVGISTPDFSTRTG</sequence>
<evidence type="ECO:0000313" key="2">
    <source>
        <dbReference type="EMBL" id="KAF0904731.1"/>
    </source>
</evidence>
<comment type="caution">
    <text evidence="2">The sequence shown here is derived from an EMBL/GenBank/DDBJ whole genome shotgun (WGS) entry which is preliminary data.</text>
</comment>
<gene>
    <name evidence="2" type="ORF">E2562_036396</name>
</gene>
<keyword evidence="3" id="KW-1185">Reference proteome</keyword>
<evidence type="ECO:0000256" key="1">
    <source>
        <dbReference type="SAM" id="MobiDB-lite"/>
    </source>
</evidence>
<reference evidence="2 3" key="1">
    <citation type="submission" date="2019-11" db="EMBL/GenBank/DDBJ databases">
        <title>Whole genome sequence of Oryza granulata.</title>
        <authorList>
            <person name="Li W."/>
        </authorList>
    </citation>
    <scope>NUCLEOTIDE SEQUENCE [LARGE SCALE GENOMIC DNA]</scope>
    <source>
        <strain evidence="3">cv. Menghai</strain>
        <tissue evidence="2">Leaf</tissue>
    </source>
</reference>
<dbReference type="EMBL" id="SPHZ02000008">
    <property type="protein sequence ID" value="KAF0904731.1"/>
    <property type="molecule type" value="Genomic_DNA"/>
</dbReference>